<dbReference type="Gene3D" id="3.40.50.720">
    <property type="entry name" value="NAD(P)-binding Rossmann-like Domain"/>
    <property type="match status" value="2"/>
</dbReference>
<evidence type="ECO:0000313" key="7">
    <source>
        <dbReference type="EMBL" id="PIS07010.1"/>
    </source>
</evidence>
<dbReference type="Pfam" id="PF00389">
    <property type="entry name" value="2-Hacid_dh"/>
    <property type="match status" value="1"/>
</dbReference>
<dbReference type="InterPro" id="IPR006139">
    <property type="entry name" value="D-isomer_2_OHA_DH_cat_dom"/>
</dbReference>
<organism evidence="7 8">
    <name type="scientific">Candidatus Berkelbacteria bacterium CG10_big_fil_rev_8_21_14_0_10_43_14</name>
    <dbReference type="NCBI Taxonomy" id="1974515"/>
    <lineage>
        <taxon>Bacteria</taxon>
        <taxon>Candidatus Berkelbacteria</taxon>
    </lineage>
</organism>
<dbReference type="AlphaFoldDB" id="A0A2M6RAF7"/>
<evidence type="ECO:0000259" key="5">
    <source>
        <dbReference type="Pfam" id="PF00389"/>
    </source>
</evidence>
<sequence length="322" mass="34973">MKIILTQQIPSIATELLKKAGHSVEVLSKNGPLSHSELEKKVVGADAIVSALTDKIDGEIMDSIGKQLKIIANYAVGFDNIDVKEAKKRNIIVTNTPGVLTESVAEHSVALMFAVAKRIVESDTFVRAGDYKHWMPTGFIGQQLWDKTIGIVGLGRIGSMLAEICYRGLRMRVLYNDMKHDERLEMELGAEYHLLPTLLERADVVSINVPLVPSTRHLISAKELRLMKKTAILINTSRGPVIDEKSLVSALKEGEIAGAGLDVYENEPELTPGLAKLANVVLTPHTASATLEARTAMATIVATNVIEALKGNTPPNSVDVQK</sequence>
<name>A0A2M6RAF7_9BACT</name>
<evidence type="ECO:0000259" key="6">
    <source>
        <dbReference type="Pfam" id="PF02826"/>
    </source>
</evidence>
<comment type="similarity">
    <text evidence="1 4">Belongs to the D-isomer specific 2-hydroxyacid dehydrogenase family.</text>
</comment>
<dbReference type="FunFam" id="3.40.50.720:FF:000203">
    <property type="entry name" value="D-3-phosphoglycerate dehydrogenase (SerA)"/>
    <property type="match status" value="1"/>
</dbReference>
<reference evidence="8" key="1">
    <citation type="submission" date="2017-09" db="EMBL/GenBank/DDBJ databases">
        <title>Depth-based differentiation of microbial function through sediment-hosted aquifers and enrichment of novel symbionts in the deep terrestrial subsurface.</title>
        <authorList>
            <person name="Probst A.J."/>
            <person name="Ladd B."/>
            <person name="Jarett J.K."/>
            <person name="Geller-Mcgrath D.E."/>
            <person name="Sieber C.M.K."/>
            <person name="Emerson J.B."/>
            <person name="Anantharaman K."/>
            <person name="Thomas B.C."/>
            <person name="Malmstrom R."/>
            <person name="Stieglmeier M."/>
            <person name="Klingl A."/>
            <person name="Woyke T."/>
            <person name="Ryan C.M."/>
            <person name="Banfield J.F."/>
        </authorList>
    </citation>
    <scope>NUCLEOTIDE SEQUENCE [LARGE SCALE GENOMIC DNA]</scope>
</reference>
<dbReference type="Pfam" id="PF02826">
    <property type="entry name" value="2-Hacid_dh_C"/>
    <property type="match status" value="1"/>
</dbReference>
<dbReference type="CDD" id="cd05301">
    <property type="entry name" value="GDH"/>
    <property type="match status" value="1"/>
</dbReference>
<dbReference type="GO" id="GO:0051287">
    <property type="term" value="F:NAD binding"/>
    <property type="evidence" value="ECO:0007669"/>
    <property type="project" value="InterPro"/>
</dbReference>
<dbReference type="PROSITE" id="PS00671">
    <property type="entry name" value="D_2_HYDROXYACID_DH_3"/>
    <property type="match status" value="1"/>
</dbReference>
<evidence type="ECO:0000256" key="3">
    <source>
        <dbReference type="ARBA" id="ARBA00023027"/>
    </source>
</evidence>
<dbReference type="Proteomes" id="UP000231162">
    <property type="component" value="Unassembled WGS sequence"/>
</dbReference>
<keyword evidence="3" id="KW-0520">NAD</keyword>
<keyword evidence="2 4" id="KW-0560">Oxidoreductase</keyword>
<evidence type="ECO:0000256" key="4">
    <source>
        <dbReference type="RuleBase" id="RU003719"/>
    </source>
</evidence>
<dbReference type="GO" id="GO:0030267">
    <property type="term" value="F:glyoxylate reductase (NADPH) activity"/>
    <property type="evidence" value="ECO:0007669"/>
    <property type="project" value="TreeGrafter"/>
</dbReference>
<evidence type="ECO:0000256" key="2">
    <source>
        <dbReference type="ARBA" id="ARBA00023002"/>
    </source>
</evidence>
<feature type="domain" description="D-isomer specific 2-hydroxyacid dehydrogenase NAD-binding" evidence="6">
    <location>
        <begin position="109"/>
        <end position="287"/>
    </location>
</feature>
<dbReference type="GO" id="GO:0016618">
    <property type="term" value="F:hydroxypyruvate reductase [NAD(P)H] activity"/>
    <property type="evidence" value="ECO:0007669"/>
    <property type="project" value="TreeGrafter"/>
</dbReference>
<dbReference type="SUPFAM" id="SSF51735">
    <property type="entry name" value="NAD(P)-binding Rossmann-fold domains"/>
    <property type="match status" value="1"/>
</dbReference>
<dbReference type="InterPro" id="IPR029753">
    <property type="entry name" value="D-isomer_DH_CS"/>
</dbReference>
<comment type="caution">
    <text evidence="7">The sequence shown here is derived from an EMBL/GenBank/DDBJ whole genome shotgun (WGS) entry which is preliminary data.</text>
</comment>
<dbReference type="EMBL" id="PEZX01000023">
    <property type="protein sequence ID" value="PIS07010.1"/>
    <property type="molecule type" value="Genomic_DNA"/>
</dbReference>
<evidence type="ECO:0000256" key="1">
    <source>
        <dbReference type="ARBA" id="ARBA00005854"/>
    </source>
</evidence>
<gene>
    <name evidence="7" type="ORF">COT79_01620</name>
</gene>
<protein>
    <submittedName>
        <fullName evidence="7">D-glycerate dehydrogenase</fullName>
    </submittedName>
</protein>
<dbReference type="InterPro" id="IPR050223">
    <property type="entry name" value="D-isomer_2-hydroxyacid_DH"/>
</dbReference>
<accession>A0A2M6RAF7</accession>
<dbReference type="GO" id="GO:0005829">
    <property type="term" value="C:cytosol"/>
    <property type="evidence" value="ECO:0007669"/>
    <property type="project" value="TreeGrafter"/>
</dbReference>
<dbReference type="InterPro" id="IPR036291">
    <property type="entry name" value="NAD(P)-bd_dom_sf"/>
</dbReference>
<dbReference type="PROSITE" id="PS00670">
    <property type="entry name" value="D_2_HYDROXYACID_DH_2"/>
    <property type="match status" value="1"/>
</dbReference>
<feature type="domain" description="D-isomer specific 2-hydroxyacid dehydrogenase catalytic" evidence="5">
    <location>
        <begin position="4"/>
        <end position="318"/>
    </location>
</feature>
<dbReference type="SUPFAM" id="SSF52283">
    <property type="entry name" value="Formate/glycerate dehydrogenase catalytic domain-like"/>
    <property type="match status" value="1"/>
</dbReference>
<dbReference type="PANTHER" id="PTHR10996">
    <property type="entry name" value="2-HYDROXYACID DEHYDROGENASE-RELATED"/>
    <property type="match status" value="1"/>
</dbReference>
<dbReference type="InterPro" id="IPR006140">
    <property type="entry name" value="D-isomer_DH_NAD-bd"/>
</dbReference>
<proteinExistence type="inferred from homology"/>
<evidence type="ECO:0000313" key="8">
    <source>
        <dbReference type="Proteomes" id="UP000231162"/>
    </source>
</evidence>
<dbReference type="PANTHER" id="PTHR10996:SF257">
    <property type="entry name" value="GLYOXYLATE REDUCTASE 1"/>
    <property type="match status" value="1"/>
</dbReference>